<organism evidence="3 4">
    <name type="scientific">Aeoliella straminimaris</name>
    <dbReference type="NCBI Taxonomy" id="2954799"/>
    <lineage>
        <taxon>Bacteria</taxon>
        <taxon>Pseudomonadati</taxon>
        <taxon>Planctomycetota</taxon>
        <taxon>Planctomycetia</taxon>
        <taxon>Pirellulales</taxon>
        <taxon>Lacipirellulaceae</taxon>
        <taxon>Aeoliella</taxon>
    </lineage>
</organism>
<dbReference type="Gene3D" id="3.40.50.410">
    <property type="entry name" value="von Willebrand factor, type A domain"/>
    <property type="match status" value="1"/>
</dbReference>
<proteinExistence type="predicted"/>
<dbReference type="RefSeq" id="WP_252850784.1">
    <property type="nucleotide sequence ID" value="NZ_JAMXLR010000006.1"/>
</dbReference>
<dbReference type="InterPro" id="IPR002035">
    <property type="entry name" value="VWF_A"/>
</dbReference>
<evidence type="ECO:0000256" key="1">
    <source>
        <dbReference type="SAM" id="MobiDB-lite"/>
    </source>
</evidence>
<comment type="caution">
    <text evidence="3">The sequence shown here is derived from an EMBL/GenBank/DDBJ whole genome shotgun (WGS) entry which is preliminary data.</text>
</comment>
<reference evidence="3" key="1">
    <citation type="submission" date="2022-06" db="EMBL/GenBank/DDBJ databases">
        <title>Aeoliella straminimaris, a novel planctomycete from sediments.</title>
        <authorList>
            <person name="Vitorino I.R."/>
            <person name="Lage O.M."/>
        </authorList>
    </citation>
    <scope>NUCLEOTIDE SEQUENCE</scope>
    <source>
        <strain evidence="3">ICT_H6.2</strain>
    </source>
</reference>
<dbReference type="Pfam" id="PF00092">
    <property type="entry name" value="VWA"/>
    <property type="match status" value="1"/>
</dbReference>
<accession>A0A9X2JFR8</accession>
<dbReference type="AlphaFoldDB" id="A0A9X2JFR8"/>
<dbReference type="CDD" id="cd00198">
    <property type="entry name" value="vWFA"/>
    <property type="match status" value="1"/>
</dbReference>
<feature type="region of interest" description="Disordered" evidence="1">
    <location>
        <begin position="15"/>
        <end position="34"/>
    </location>
</feature>
<dbReference type="SUPFAM" id="SSF53300">
    <property type="entry name" value="vWA-like"/>
    <property type="match status" value="1"/>
</dbReference>
<feature type="domain" description="VWFA" evidence="2">
    <location>
        <begin position="40"/>
        <end position="175"/>
    </location>
</feature>
<dbReference type="InterPro" id="IPR036465">
    <property type="entry name" value="vWFA_dom_sf"/>
</dbReference>
<dbReference type="Proteomes" id="UP001155241">
    <property type="component" value="Unassembled WGS sequence"/>
</dbReference>
<feature type="compositionally biased region" description="Basic residues" evidence="1">
    <location>
        <begin position="22"/>
        <end position="34"/>
    </location>
</feature>
<name>A0A9X2JFR8_9BACT</name>
<gene>
    <name evidence="3" type="ORF">NG895_02100</name>
</gene>
<protein>
    <submittedName>
        <fullName evidence="3">VWA domain-containing protein</fullName>
    </submittedName>
</protein>
<keyword evidence="4" id="KW-1185">Reference proteome</keyword>
<evidence type="ECO:0000259" key="2">
    <source>
        <dbReference type="PROSITE" id="PS50234"/>
    </source>
</evidence>
<sequence length="229" mass="25365">MPSLFQRFFGGATQRPSASAVKRPKRPPGPRRVNKFGPDRIALVGFHGKGFVIARPAAPHADWLQSRIQQLPAKVGAATNLTDGLRTAVRICEKTPPGILRRIWLLSDGYPNREESGIDDAVAAARQARVNVNTIGFGDEYDERLLRRISGGTHNGKFIPVRTMRELTAALVQSSGGPPRRRGSRRSETTVLAIDLSYSMLDPMEGRPKIEVVQDVLMQLLHYKQQCFS</sequence>
<dbReference type="PROSITE" id="PS50234">
    <property type="entry name" value="VWFA"/>
    <property type="match status" value="1"/>
</dbReference>
<dbReference type="EMBL" id="JAMXLR010000006">
    <property type="protein sequence ID" value="MCO6042688.1"/>
    <property type="molecule type" value="Genomic_DNA"/>
</dbReference>
<evidence type="ECO:0000313" key="3">
    <source>
        <dbReference type="EMBL" id="MCO6042688.1"/>
    </source>
</evidence>
<evidence type="ECO:0000313" key="4">
    <source>
        <dbReference type="Proteomes" id="UP001155241"/>
    </source>
</evidence>